<organism evidence="2 3">
    <name type="scientific">Dispira parvispora</name>
    <dbReference type="NCBI Taxonomy" id="1520584"/>
    <lineage>
        <taxon>Eukaryota</taxon>
        <taxon>Fungi</taxon>
        <taxon>Fungi incertae sedis</taxon>
        <taxon>Zoopagomycota</taxon>
        <taxon>Kickxellomycotina</taxon>
        <taxon>Dimargaritomycetes</taxon>
        <taxon>Dimargaritales</taxon>
        <taxon>Dimargaritaceae</taxon>
        <taxon>Dispira</taxon>
    </lineage>
</organism>
<dbReference type="Gene3D" id="3.40.30.10">
    <property type="entry name" value="Glutaredoxin"/>
    <property type="match status" value="1"/>
</dbReference>
<proteinExistence type="inferred from homology"/>
<dbReference type="PANTHER" id="PTHR12232">
    <property type="entry name" value="SH3 DOMAIN-BINDING GLUTAMIC ACID-RICH-LIKE PROTEIN"/>
    <property type="match status" value="1"/>
</dbReference>
<accession>A0A9W8AT55</accession>
<dbReference type="InterPro" id="IPR006993">
    <property type="entry name" value="Glut_rich_SH3-bd"/>
</dbReference>
<reference evidence="2" key="1">
    <citation type="submission" date="2022-07" db="EMBL/GenBank/DDBJ databases">
        <title>Phylogenomic reconstructions and comparative analyses of Kickxellomycotina fungi.</title>
        <authorList>
            <person name="Reynolds N.K."/>
            <person name="Stajich J.E."/>
            <person name="Barry K."/>
            <person name="Grigoriev I.V."/>
            <person name="Crous P."/>
            <person name="Smith M.E."/>
        </authorList>
    </citation>
    <scope>NUCLEOTIDE SEQUENCE</scope>
    <source>
        <strain evidence="2">RSA 1196</strain>
    </source>
</reference>
<comment type="caution">
    <text evidence="2">The sequence shown here is derived from an EMBL/GenBank/DDBJ whole genome shotgun (WGS) entry which is preliminary data.</text>
</comment>
<keyword evidence="3" id="KW-1185">Reference proteome</keyword>
<gene>
    <name evidence="2" type="ORF">IWQ62_004301</name>
</gene>
<evidence type="ECO:0000256" key="1">
    <source>
        <dbReference type="ARBA" id="ARBA00007764"/>
    </source>
</evidence>
<dbReference type="GO" id="GO:0005737">
    <property type="term" value="C:cytoplasm"/>
    <property type="evidence" value="ECO:0007669"/>
    <property type="project" value="TreeGrafter"/>
</dbReference>
<dbReference type="OrthoDB" id="9932926at2759"/>
<sequence>MASMLTADGKCRVQVYGSTISGNRKYKTEITKLDHFLQADEIPYEFIDIASNEEAKAYMRRKTKVGMVLPQVFCDGEFRATFEEVAEAVEIYQLRGILGLEDDPVNLDDLSDLNQLTEEQLAQLSAEIEKAPAKVPTRTT</sequence>
<dbReference type="InterPro" id="IPR051033">
    <property type="entry name" value="SH3BGR"/>
</dbReference>
<dbReference type="AlphaFoldDB" id="A0A9W8AT55"/>
<dbReference type="SUPFAM" id="SSF52833">
    <property type="entry name" value="Thioredoxin-like"/>
    <property type="match status" value="1"/>
</dbReference>
<evidence type="ECO:0000313" key="3">
    <source>
        <dbReference type="Proteomes" id="UP001150925"/>
    </source>
</evidence>
<dbReference type="InterPro" id="IPR036249">
    <property type="entry name" value="Thioredoxin-like_sf"/>
</dbReference>
<name>A0A9W8AT55_9FUNG</name>
<dbReference type="PANTHER" id="PTHR12232:SF0">
    <property type="entry name" value="THIOREDOXIN DOMAIN-CONTAINING PROTEIN"/>
    <property type="match status" value="1"/>
</dbReference>
<comment type="similarity">
    <text evidence="1">Belongs to the SH3BGR family.</text>
</comment>
<dbReference type="Proteomes" id="UP001150925">
    <property type="component" value="Unassembled WGS sequence"/>
</dbReference>
<protein>
    <recommendedName>
        <fullName evidence="4">Glutaredoxin</fullName>
    </recommendedName>
</protein>
<evidence type="ECO:0008006" key="4">
    <source>
        <dbReference type="Google" id="ProtNLM"/>
    </source>
</evidence>
<dbReference type="EMBL" id="JANBPY010001388">
    <property type="protein sequence ID" value="KAJ1960248.1"/>
    <property type="molecule type" value="Genomic_DNA"/>
</dbReference>
<dbReference type="Pfam" id="PF04908">
    <property type="entry name" value="SH3BGR"/>
    <property type="match status" value="1"/>
</dbReference>
<evidence type="ECO:0000313" key="2">
    <source>
        <dbReference type="EMBL" id="KAJ1960248.1"/>
    </source>
</evidence>